<dbReference type="AlphaFoldDB" id="A0A8S0SRC2"/>
<comment type="caution">
    <text evidence="1">The sequence shown here is derived from an EMBL/GenBank/DDBJ whole genome shotgun (WGS) entry which is preliminary data.</text>
</comment>
<dbReference type="EMBL" id="CACTIH010005482">
    <property type="protein sequence ID" value="CAA2994844.1"/>
    <property type="molecule type" value="Genomic_DNA"/>
</dbReference>
<reference evidence="1 2" key="1">
    <citation type="submission" date="2019-12" db="EMBL/GenBank/DDBJ databases">
        <authorList>
            <person name="Alioto T."/>
            <person name="Alioto T."/>
            <person name="Gomez Garrido J."/>
        </authorList>
    </citation>
    <scope>NUCLEOTIDE SEQUENCE [LARGE SCALE GENOMIC DNA]</scope>
</reference>
<dbReference type="Gramene" id="OE9A093617T1">
    <property type="protein sequence ID" value="OE9A093617C1"/>
    <property type="gene ID" value="OE9A093617"/>
</dbReference>
<keyword evidence="2" id="KW-1185">Reference proteome</keyword>
<organism evidence="1 2">
    <name type="scientific">Olea europaea subsp. europaea</name>
    <dbReference type="NCBI Taxonomy" id="158383"/>
    <lineage>
        <taxon>Eukaryota</taxon>
        <taxon>Viridiplantae</taxon>
        <taxon>Streptophyta</taxon>
        <taxon>Embryophyta</taxon>
        <taxon>Tracheophyta</taxon>
        <taxon>Spermatophyta</taxon>
        <taxon>Magnoliopsida</taxon>
        <taxon>eudicotyledons</taxon>
        <taxon>Gunneridae</taxon>
        <taxon>Pentapetalae</taxon>
        <taxon>asterids</taxon>
        <taxon>lamiids</taxon>
        <taxon>Lamiales</taxon>
        <taxon>Oleaceae</taxon>
        <taxon>Oleeae</taxon>
        <taxon>Olea</taxon>
    </lineage>
</organism>
<gene>
    <name evidence="1" type="ORF">OLEA9_A093617</name>
</gene>
<accession>A0A8S0SRC2</accession>
<evidence type="ECO:0000313" key="1">
    <source>
        <dbReference type="EMBL" id="CAA2994844.1"/>
    </source>
</evidence>
<dbReference type="Proteomes" id="UP000594638">
    <property type="component" value="Unassembled WGS sequence"/>
</dbReference>
<evidence type="ECO:0000313" key="2">
    <source>
        <dbReference type="Proteomes" id="UP000594638"/>
    </source>
</evidence>
<proteinExistence type="predicted"/>
<protein>
    <submittedName>
        <fullName evidence="1">Uncharacterized protein</fullName>
    </submittedName>
</protein>
<sequence>MTPAMLVQDRILGVQIVLDNWAQIMRMKRYGWIGLGWVRTAQIQPPFFLFSLPFTSSVRLSHRSIPLGRLSVIFVDGIAGKFLFFPKLKAC</sequence>
<name>A0A8S0SRC2_OLEEU</name>